<keyword evidence="11" id="KW-1185">Reference proteome</keyword>
<dbReference type="GO" id="GO:0008270">
    <property type="term" value="F:zinc ion binding"/>
    <property type="evidence" value="ECO:0007669"/>
    <property type="project" value="UniProtKB-KW"/>
</dbReference>
<comment type="subcellular location">
    <subcellularLocation>
        <location evidence="1">Nucleus</location>
    </subcellularLocation>
</comment>
<evidence type="ECO:0000256" key="6">
    <source>
        <dbReference type="ARBA" id="ARBA00023242"/>
    </source>
</evidence>
<gene>
    <name evidence="10" type="ORF">DGYR_LOCUS3824</name>
</gene>
<feature type="domain" description="C2H2-type" evidence="9">
    <location>
        <begin position="264"/>
        <end position="291"/>
    </location>
</feature>
<dbReference type="SUPFAM" id="SSF57667">
    <property type="entry name" value="beta-beta-alpha zinc fingers"/>
    <property type="match status" value="1"/>
</dbReference>
<dbReference type="PANTHER" id="PTHR23235">
    <property type="entry name" value="KRUEPPEL-LIKE TRANSCRIPTION FACTOR"/>
    <property type="match status" value="1"/>
</dbReference>
<dbReference type="FunFam" id="3.30.160.60:FF:000145">
    <property type="entry name" value="Zinc finger protein 574"/>
    <property type="match status" value="1"/>
</dbReference>
<dbReference type="GO" id="GO:0005634">
    <property type="term" value="C:nucleus"/>
    <property type="evidence" value="ECO:0007669"/>
    <property type="project" value="UniProtKB-SubCell"/>
</dbReference>
<keyword evidence="5" id="KW-0862">Zinc</keyword>
<evidence type="ECO:0000256" key="2">
    <source>
        <dbReference type="ARBA" id="ARBA00022723"/>
    </source>
</evidence>
<evidence type="ECO:0000256" key="8">
    <source>
        <dbReference type="SAM" id="MobiDB-lite"/>
    </source>
</evidence>
<keyword evidence="2" id="KW-0479">Metal-binding</keyword>
<evidence type="ECO:0000259" key="9">
    <source>
        <dbReference type="PROSITE" id="PS50157"/>
    </source>
</evidence>
<reference evidence="10 11" key="1">
    <citation type="submission" date="2020-08" db="EMBL/GenBank/DDBJ databases">
        <authorList>
            <person name="Hejnol A."/>
        </authorList>
    </citation>
    <scope>NUCLEOTIDE SEQUENCE [LARGE SCALE GENOMIC DNA]</scope>
</reference>
<comment type="caution">
    <text evidence="10">The sequence shown here is derived from an EMBL/GenBank/DDBJ whole genome shotgun (WGS) entry which is preliminary data.</text>
</comment>
<proteinExistence type="predicted"/>
<dbReference type="Pfam" id="PF13894">
    <property type="entry name" value="zf-C2H2_4"/>
    <property type="match status" value="1"/>
</dbReference>
<dbReference type="GO" id="GO:0000978">
    <property type="term" value="F:RNA polymerase II cis-regulatory region sequence-specific DNA binding"/>
    <property type="evidence" value="ECO:0007669"/>
    <property type="project" value="TreeGrafter"/>
</dbReference>
<accession>A0A7I8VFH7</accession>
<feature type="region of interest" description="Disordered" evidence="8">
    <location>
        <begin position="83"/>
        <end position="159"/>
    </location>
</feature>
<dbReference type="GO" id="GO:0000981">
    <property type="term" value="F:DNA-binding transcription factor activity, RNA polymerase II-specific"/>
    <property type="evidence" value="ECO:0007669"/>
    <property type="project" value="TreeGrafter"/>
</dbReference>
<feature type="domain" description="C2H2-type" evidence="9">
    <location>
        <begin position="207"/>
        <end position="234"/>
    </location>
</feature>
<organism evidence="10 11">
    <name type="scientific">Dimorphilus gyrociliatus</name>
    <dbReference type="NCBI Taxonomy" id="2664684"/>
    <lineage>
        <taxon>Eukaryota</taxon>
        <taxon>Metazoa</taxon>
        <taxon>Spiralia</taxon>
        <taxon>Lophotrochozoa</taxon>
        <taxon>Annelida</taxon>
        <taxon>Polychaeta</taxon>
        <taxon>Polychaeta incertae sedis</taxon>
        <taxon>Dinophilidae</taxon>
        <taxon>Dimorphilus</taxon>
    </lineage>
</organism>
<dbReference type="Gene3D" id="3.30.160.60">
    <property type="entry name" value="Classic Zinc Finger"/>
    <property type="match status" value="2"/>
</dbReference>
<feature type="domain" description="C2H2-type" evidence="9">
    <location>
        <begin position="235"/>
        <end position="258"/>
    </location>
</feature>
<name>A0A7I8VFH7_9ANNE</name>
<evidence type="ECO:0000256" key="5">
    <source>
        <dbReference type="ARBA" id="ARBA00022833"/>
    </source>
</evidence>
<keyword evidence="6" id="KW-0539">Nucleus</keyword>
<evidence type="ECO:0000256" key="7">
    <source>
        <dbReference type="PROSITE-ProRule" id="PRU00042"/>
    </source>
</evidence>
<dbReference type="FunFam" id="3.30.160.60:FF:000100">
    <property type="entry name" value="Zinc finger 45-like"/>
    <property type="match status" value="1"/>
</dbReference>
<evidence type="ECO:0000256" key="4">
    <source>
        <dbReference type="ARBA" id="ARBA00022771"/>
    </source>
</evidence>
<evidence type="ECO:0000256" key="3">
    <source>
        <dbReference type="ARBA" id="ARBA00022737"/>
    </source>
</evidence>
<dbReference type="Proteomes" id="UP000549394">
    <property type="component" value="Unassembled WGS sequence"/>
</dbReference>
<dbReference type="InterPro" id="IPR013087">
    <property type="entry name" value="Znf_C2H2_type"/>
</dbReference>
<keyword evidence="3" id="KW-0677">Repeat</keyword>
<evidence type="ECO:0000256" key="1">
    <source>
        <dbReference type="ARBA" id="ARBA00004123"/>
    </source>
</evidence>
<dbReference type="PROSITE" id="PS00028">
    <property type="entry name" value="ZINC_FINGER_C2H2_1"/>
    <property type="match status" value="2"/>
</dbReference>
<keyword evidence="4 7" id="KW-0863">Zinc-finger</keyword>
<dbReference type="PROSITE" id="PS50157">
    <property type="entry name" value="ZINC_FINGER_C2H2_2"/>
    <property type="match status" value="3"/>
</dbReference>
<sequence length="294" mass="33532">MSPPISKENKDILQKMIIDTIAMLCRSHFEKEPYFRLDGVVGLTLSSDDVVLINMHKEVENETALISHVRKRPLDEKELNSEDIKRRKTKREQEDDSDWVDLTDHDIEVKEEVDEPNYETLPDNTARLEDDNNRQEDHSQDDRQTDTPPKNNWPGLAGSSTSSAEFCAPVVGKIVATPLSTISTLSTTGVTSAGSTKQREKVKKEPSVCVECGKWFSSRAHVRRHMRKHTGETPYACSFCQSRFSRSDELKTHVVRKHPEQCCYSCSSCTQRFVSEKHLSRHKCINDQIKLPTS</sequence>
<dbReference type="AlphaFoldDB" id="A0A7I8VFH7"/>
<dbReference type="InterPro" id="IPR036236">
    <property type="entry name" value="Znf_C2H2_sf"/>
</dbReference>
<evidence type="ECO:0000313" key="10">
    <source>
        <dbReference type="EMBL" id="CAD5115047.1"/>
    </source>
</evidence>
<dbReference type="SMART" id="SM00355">
    <property type="entry name" value="ZnF_C2H2"/>
    <property type="match status" value="3"/>
</dbReference>
<evidence type="ECO:0000313" key="11">
    <source>
        <dbReference type="Proteomes" id="UP000549394"/>
    </source>
</evidence>
<dbReference type="EMBL" id="CAJFCJ010000005">
    <property type="protein sequence ID" value="CAD5115047.1"/>
    <property type="molecule type" value="Genomic_DNA"/>
</dbReference>
<protein>
    <submittedName>
        <fullName evidence="10">DgyrCDS4065</fullName>
    </submittedName>
</protein>
<dbReference type="PANTHER" id="PTHR23235:SF120">
    <property type="entry name" value="KRUPPEL-LIKE FACTOR 15"/>
    <property type="match status" value="1"/>
</dbReference>
<feature type="compositionally biased region" description="Basic and acidic residues" evidence="8">
    <location>
        <begin position="126"/>
        <end position="145"/>
    </location>
</feature>
<dbReference type="OrthoDB" id="7930430at2759"/>